<evidence type="ECO:0000313" key="2">
    <source>
        <dbReference type="Proteomes" id="UP000263517"/>
    </source>
</evidence>
<proteinExistence type="predicted"/>
<dbReference type="AlphaFoldDB" id="A0A350P942"/>
<protein>
    <submittedName>
        <fullName evidence="1">Uncharacterized protein</fullName>
    </submittedName>
</protein>
<accession>A0A350P942</accession>
<gene>
    <name evidence="1" type="ORF">DCW74_19000</name>
</gene>
<dbReference type="EMBL" id="DNAN01000665">
    <property type="protein sequence ID" value="HAW77809.1"/>
    <property type="molecule type" value="Genomic_DNA"/>
</dbReference>
<name>A0A350P942_9ALTE</name>
<comment type="caution">
    <text evidence="1">The sequence shown here is derived from an EMBL/GenBank/DDBJ whole genome shotgun (WGS) entry which is preliminary data.</text>
</comment>
<sequence length="231" mass="25972">MANQNKYNRAIMDPDIVDAARALQGMSQTDFHTLIDTLLEDMDNAQSDTTLPLPSPIEDDYVLDEATGIPMRTFLTGDRTATPGFRDMPHSPLRSDSSSLGFFRPDFIDDSELAVEGRHEILSFFWGNIVAPKGFRARFRQKFNMFEALMITLADNYEGDVPFTQSPGVKTLLMSIRNPNARNGSVYDFAEHLDEAYNFAEELNEEYLALKSQDGSEPVRGSTLTMPSLRI</sequence>
<organism evidence="1 2">
    <name type="scientific">Alteromonas australica</name>
    <dbReference type="NCBI Taxonomy" id="589873"/>
    <lineage>
        <taxon>Bacteria</taxon>
        <taxon>Pseudomonadati</taxon>
        <taxon>Pseudomonadota</taxon>
        <taxon>Gammaproteobacteria</taxon>
        <taxon>Alteromonadales</taxon>
        <taxon>Alteromonadaceae</taxon>
        <taxon>Alteromonas/Salinimonas group</taxon>
        <taxon>Alteromonas</taxon>
    </lineage>
</organism>
<dbReference type="Proteomes" id="UP000263517">
    <property type="component" value="Unassembled WGS sequence"/>
</dbReference>
<evidence type="ECO:0000313" key="1">
    <source>
        <dbReference type="EMBL" id="HAW77809.1"/>
    </source>
</evidence>
<reference evidence="1 2" key="1">
    <citation type="journal article" date="2018" name="Nat. Biotechnol.">
        <title>A standardized bacterial taxonomy based on genome phylogeny substantially revises the tree of life.</title>
        <authorList>
            <person name="Parks D.H."/>
            <person name="Chuvochina M."/>
            <person name="Waite D.W."/>
            <person name="Rinke C."/>
            <person name="Skarshewski A."/>
            <person name="Chaumeil P.A."/>
            <person name="Hugenholtz P."/>
        </authorList>
    </citation>
    <scope>NUCLEOTIDE SEQUENCE [LARGE SCALE GENOMIC DNA]</scope>
    <source>
        <strain evidence="1">UBA11978</strain>
    </source>
</reference>